<dbReference type="STRING" id="29920.A0A329SHT2"/>
<evidence type="ECO:0000256" key="6">
    <source>
        <dbReference type="SAM" id="SignalP"/>
    </source>
</evidence>
<dbReference type="OrthoDB" id="147163at2759"/>
<comment type="subcellular location">
    <subcellularLocation>
        <location evidence="1">Secreted</location>
    </subcellularLocation>
</comment>
<keyword evidence="6" id="KW-0732">Signal</keyword>
<evidence type="ECO:0000256" key="1">
    <source>
        <dbReference type="ARBA" id="ARBA00004613"/>
    </source>
</evidence>
<feature type="chain" id="PRO_5016290073" description="Necrosis inducing protein" evidence="6">
    <location>
        <begin position="16"/>
        <end position="300"/>
    </location>
</feature>
<dbReference type="Pfam" id="PF05630">
    <property type="entry name" value="NPP1"/>
    <property type="match status" value="1"/>
</dbReference>
<dbReference type="AlphaFoldDB" id="A0A329SHT2"/>
<comment type="similarity">
    <text evidence="2">Belongs to the Necrosis inducing protein (NPP1) family.</text>
</comment>
<feature type="signal peptide" evidence="6">
    <location>
        <begin position="1"/>
        <end position="15"/>
    </location>
</feature>
<gene>
    <name evidence="7" type="ORF">PC110_g7398</name>
</gene>
<feature type="compositionally biased region" description="Polar residues" evidence="5">
    <location>
        <begin position="40"/>
        <end position="50"/>
    </location>
</feature>
<evidence type="ECO:0000256" key="5">
    <source>
        <dbReference type="SAM" id="MobiDB-lite"/>
    </source>
</evidence>
<dbReference type="Proteomes" id="UP000251314">
    <property type="component" value="Unassembled WGS sequence"/>
</dbReference>
<accession>A0A329SHT2</accession>
<comment type="caution">
    <text evidence="7">The sequence shown here is derived from an EMBL/GenBank/DDBJ whole genome shotgun (WGS) entry which is preliminary data.</text>
</comment>
<protein>
    <recommendedName>
        <fullName evidence="9">Necrosis inducing protein</fullName>
    </recommendedName>
</protein>
<evidence type="ECO:0000256" key="3">
    <source>
        <dbReference type="ARBA" id="ARBA00022525"/>
    </source>
</evidence>
<dbReference type="InterPro" id="IPR008701">
    <property type="entry name" value="NPP1"/>
</dbReference>
<keyword evidence="8" id="KW-1185">Reference proteome</keyword>
<feature type="compositionally biased region" description="Low complexity" evidence="5">
    <location>
        <begin position="67"/>
        <end position="83"/>
    </location>
</feature>
<dbReference type="EMBL" id="MJFZ01000142">
    <property type="protein sequence ID" value="RAW36344.1"/>
    <property type="molecule type" value="Genomic_DNA"/>
</dbReference>
<keyword evidence="4" id="KW-0843">Virulence</keyword>
<dbReference type="VEuPathDB" id="FungiDB:PC110_g7398"/>
<evidence type="ECO:0000256" key="2">
    <source>
        <dbReference type="ARBA" id="ARBA00009520"/>
    </source>
</evidence>
<dbReference type="GO" id="GO:0005576">
    <property type="term" value="C:extracellular region"/>
    <property type="evidence" value="ECO:0007669"/>
    <property type="project" value="UniProtKB-SubCell"/>
</dbReference>
<dbReference type="PANTHER" id="PTHR33657:SF8">
    <property type="entry name" value="DOMAIN PROTEIN, PUTATIVE (AFU_ORTHOLOGUE AFUA_5G00600)-RELATED"/>
    <property type="match status" value="1"/>
</dbReference>
<evidence type="ECO:0008006" key="9">
    <source>
        <dbReference type="Google" id="ProtNLM"/>
    </source>
</evidence>
<organism evidence="7 8">
    <name type="scientific">Phytophthora cactorum</name>
    <dbReference type="NCBI Taxonomy" id="29920"/>
    <lineage>
        <taxon>Eukaryota</taxon>
        <taxon>Sar</taxon>
        <taxon>Stramenopiles</taxon>
        <taxon>Oomycota</taxon>
        <taxon>Peronosporomycetes</taxon>
        <taxon>Peronosporales</taxon>
        <taxon>Peronosporaceae</taxon>
        <taxon>Phytophthora</taxon>
    </lineage>
</organism>
<evidence type="ECO:0000313" key="8">
    <source>
        <dbReference type="Proteomes" id="UP000251314"/>
    </source>
</evidence>
<evidence type="ECO:0000313" key="7">
    <source>
        <dbReference type="EMBL" id="RAW36344.1"/>
    </source>
</evidence>
<dbReference type="PANTHER" id="PTHR33657">
    <property type="entry name" value="DOMAIN PROTEIN, PUTATIVE (AFU_ORTHOLOGUE AFUA_5G00600)-RELATED"/>
    <property type="match status" value="1"/>
</dbReference>
<evidence type="ECO:0000256" key="4">
    <source>
        <dbReference type="ARBA" id="ARBA00023026"/>
    </source>
</evidence>
<sequence>MMLFVALAAVAAVQAESSTNTTVKYIDYTSLKKFTRARSAKQSSTAGSHEQQQQQQQQESSTAGSHEQQQQQQQESSMTGSQEQQEEIETPPFAQPEPVTISEKAAVKFKPQLHVTNGCHPYPAVNEAGETGAGLKTKGAPSAKCKGSGWGSQVYGRSTWVQGVWAIMYSWYFPKDSPSSGLGHRHDWEHVIVWIDNPSVENPKILAVTPSAHDGYSKEVPPKADCVDGTSVKVNYESQWPVNHALGSTSKGGDFQDLIMWDQLSENARRAMNGVGWGKANTPFNDGNFKPKLEKAWPFK</sequence>
<reference evidence="7 8" key="1">
    <citation type="submission" date="2018-01" db="EMBL/GenBank/DDBJ databases">
        <title>Draft genome of the strawberry crown rot pathogen Phytophthora cactorum.</title>
        <authorList>
            <person name="Armitage A.D."/>
            <person name="Lysoe E."/>
            <person name="Nellist C.F."/>
            <person name="Harrison R.J."/>
            <person name="Brurberg M.B."/>
        </authorList>
    </citation>
    <scope>NUCLEOTIDE SEQUENCE [LARGE SCALE GENOMIC DNA]</scope>
    <source>
        <strain evidence="7 8">10300</strain>
    </source>
</reference>
<proteinExistence type="inferred from homology"/>
<name>A0A329SHT2_9STRA</name>
<keyword evidence="3" id="KW-0964">Secreted</keyword>
<feature type="region of interest" description="Disordered" evidence="5">
    <location>
        <begin position="39"/>
        <end position="97"/>
    </location>
</feature>